<keyword evidence="1" id="KW-1133">Transmembrane helix</keyword>
<keyword evidence="1" id="KW-0472">Membrane</keyword>
<accession>A0A553H2D9</accession>
<evidence type="ECO:0000313" key="3">
    <source>
        <dbReference type="Proteomes" id="UP000315235"/>
    </source>
</evidence>
<keyword evidence="3" id="KW-1185">Reference proteome</keyword>
<feature type="transmembrane region" description="Helical" evidence="1">
    <location>
        <begin position="18"/>
        <end position="35"/>
    </location>
</feature>
<dbReference type="OrthoDB" id="7030636at2"/>
<evidence type="ECO:0000313" key="2">
    <source>
        <dbReference type="EMBL" id="TRX75889.1"/>
    </source>
</evidence>
<dbReference type="Proteomes" id="UP000315235">
    <property type="component" value="Unassembled WGS sequence"/>
</dbReference>
<sequence>MSSRSDRFECHWRPSRRLLTLYLALQALVLVALLTSDLPTWSVVIGIALALLHGLWTVPRHVALSASSAFTGLRHEGESWSLWRARDGWLPVRLHPDSLALPLAVVLRFRLEGGRRVQGVCIPGDALPATEHRRLRVRLRFSRRRWAEPE</sequence>
<comment type="caution">
    <text evidence="2">The sequence shown here is derived from an EMBL/GenBank/DDBJ whole genome shotgun (WGS) entry which is preliminary data.</text>
</comment>
<proteinExistence type="predicted"/>
<gene>
    <name evidence="2" type="ORF">FM069_05490</name>
</gene>
<keyword evidence="1" id="KW-0812">Transmembrane</keyword>
<dbReference type="Pfam" id="PF07254">
    <property type="entry name" value="Cpta_toxin"/>
    <property type="match status" value="1"/>
</dbReference>
<dbReference type="AlphaFoldDB" id="A0A553H2D9"/>
<dbReference type="InterPro" id="IPR009883">
    <property type="entry name" value="YgfX"/>
</dbReference>
<dbReference type="RefSeq" id="WP_143487281.1">
    <property type="nucleotide sequence ID" value="NZ_VJOY01000003.1"/>
</dbReference>
<evidence type="ECO:0008006" key="4">
    <source>
        <dbReference type="Google" id="ProtNLM"/>
    </source>
</evidence>
<reference evidence="2 3" key="1">
    <citation type="submission" date="2019-07" db="EMBL/GenBank/DDBJ databases">
        <title>Pseudomonas mangiferae sp. nov., isolated from bark of mango tree in Thailand.</title>
        <authorList>
            <person name="Srisuk N."/>
            <person name="Anurat P."/>
        </authorList>
    </citation>
    <scope>NUCLEOTIDE SEQUENCE [LARGE SCALE GENOMIC DNA]</scope>
    <source>
        <strain evidence="2 3">DMKU_BBB3-04</strain>
    </source>
</reference>
<dbReference type="EMBL" id="VJOY01000003">
    <property type="protein sequence ID" value="TRX75889.1"/>
    <property type="molecule type" value="Genomic_DNA"/>
</dbReference>
<organism evidence="2 3">
    <name type="scientific">Pseudomonas mangiferae</name>
    <dbReference type="NCBI Taxonomy" id="2593654"/>
    <lineage>
        <taxon>Bacteria</taxon>
        <taxon>Pseudomonadati</taxon>
        <taxon>Pseudomonadota</taxon>
        <taxon>Gammaproteobacteria</taxon>
        <taxon>Pseudomonadales</taxon>
        <taxon>Pseudomonadaceae</taxon>
        <taxon>Pseudomonas</taxon>
    </lineage>
</organism>
<protein>
    <recommendedName>
        <fullName evidence="4">Toxin CptA</fullName>
    </recommendedName>
</protein>
<name>A0A553H2D9_9PSED</name>
<evidence type="ECO:0000256" key="1">
    <source>
        <dbReference type="SAM" id="Phobius"/>
    </source>
</evidence>